<feature type="domain" description="PurM-like C-terminal" evidence="17">
    <location>
        <begin position="172"/>
        <end position="340"/>
    </location>
</feature>
<evidence type="ECO:0000256" key="11">
    <source>
        <dbReference type="ARBA" id="ARBA00031908"/>
    </source>
</evidence>
<dbReference type="GO" id="GO:0004641">
    <property type="term" value="F:phosphoribosylformylglycinamidine cyclo-ligase activity"/>
    <property type="evidence" value="ECO:0007669"/>
    <property type="project" value="UniProtKB-UniRule"/>
</dbReference>
<evidence type="ECO:0000256" key="3">
    <source>
        <dbReference type="ARBA" id="ARBA00010280"/>
    </source>
</evidence>
<evidence type="ECO:0000256" key="1">
    <source>
        <dbReference type="ARBA" id="ARBA00004496"/>
    </source>
</evidence>
<evidence type="ECO:0000256" key="8">
    <source>
        <dbReference type="ARBA" id="ARBA00022741"/>
    </source>
</evidence>
<dbReference type="FunFam" id="3.90.650.10:FF:000011">
    <property type="entry name" value="Phosphoribosylformylglycinamidine cyclo-ligase"/>
    <property type="match status" value="1"/>
</dbReference>
<protein>
    <recommendedName>
        <fullName evidence="5 15">Phosphoribosylformylglycinamidine cyclo-ligase</fullName>
        <ecNumber evidence="4 15">6.3.3.1</ecNumber>
    </recommendedName>
    <alternativeName>
        <fullName evidence="12 15">AIR synthase</fullName>
    </alternativeName>
    <alternativeName>
        <fullName evidence="13 15">AIRS</fullName>
    </alternativeName>
    <alternativeName>
        <fullName evidence="11 15">Phosphoribosyl-aminoimidazole synthetase</fullName>
    </alternativeName>
</protein>
<dbReference type="CDD" id="cd02196">
    <property type="entry name" value="PurM"/>
    <property type="match status" value="1"/>
</dbReference>
<dbReference type="GO" id="GO:0046084">
    <property type="term" value="P:adenine biosynthetic process"/>
    <property type="evidence" value="ECO:0007669"/>
    <property type="project" value="TreeGrafter"/>
</dbReference>
<dbReference type="SUPFAM" id="SSF56042">
    <property type="entry name" value="PurM C-terminal domain-like"/>
    <property type="match status" value="1"/>
</dbReference>
<dbReference type="InterPro" id="IPR016188">
    <property type="entry name" value="PurM-like_N"/>
</dbReference>
<evidence type="ECO:0000256" key="10">
    <source>
        <dbReference type="ARBA" id="ARBA00022840"/>
    </source>
</evidence>
<organism evidence="18 19">
    <name type="scientific">Ligilactobacillus equi DPC 6820</name>
    <dbReference type="NCBI Taxonomy" id="1392007"/>
    <lineage>
        <taxon>Bacteria</taxon>
        <taxon>Bacillati</taxon>
        <taxon>Bacillota</taxon>
        <taxon>Bacilli</taxon>
        <taxon>Lactobacillales</taxon>
        <taxon>Lactobacillaceae</taxon>
        <taxon>Ligilactobacillus</taxon>
    </lineage>
</organism>
<evidence type="ECO:0000313" key="18">
    <source>
        <dbReference type="EMBL" id="ETA74431.1"/>
    </source>
</evidence>
<dbReference type="PANTHER" id="PTHR10520:SF12">
    <property type="entry name" value="TRIFUNCTIONAL PURINE BIOSYNTHETIC PROTEIN ADENOSINE-3"/>
    <property type="match status" value="1"/>
</dbReference>
<evidence type="ECO:0000256" key="15">
    <source>
        <dbReference type="HAMAP-Rule" id="MF_00741"/>
    </source>
</evidence>
<evidence type="ECO:0000256" key="6">
    <source>
        <dbReference type="ARBA" id="ARBA00022490"/>
    </source>
</evidence>
<evidence type="ECO:0000256" key="4">
    <source>
        <dbReference type="ARBA" id="ARBA00013047"/>
    </source>
</evidence>
<keyword evidence="7 15" id="KW-0436">Ligase</keyword>
<reference evidence="18 19" key="1">
    <citation type="journal article" date="2014" name="Genome Announc.">
        <title>The Genome of the Predominant Equine Lactobacillus Species, Lactobacillus equi, Is Reflective of Its Lifestyle Adaptations to an Herbivorous Host.</title>
        <authorList>
            <person name="O'Donnell M.M."/>
            <person name="Harris H.M."/>
            <person name="O'Toole P.W."/>
            <person name="Ross R.P."/>
        </authorList>
    </citation>
    <scope>NUCLEOTIDE SEQUENCE [LARGE SCALE GENOMIC DNA]</scope>
    <source>
        <strain evidence="18 19">DPC 6820</strain>
    </source>
</reference>
<dbReference type="PATRIC" id="fig|1392007.3.peg.757"/>
<keyword evidence="8 15" id="KW-0547">Nucleotide-binding</keyword>
<dbReference type="GO" id="GO:0005829">
    <property type="term" value="C:cytosol"/>
    <property type="evidence" value="ECO:0007669"/>
    <property type="project" value="TreeGrafter"/>
</dbReference>
<name>V7HZJ4_9LACO</name>
<dbReference type="GO" id="GO:0006189">
    <property type="term" value="P:'de novo' IMP biosynthetic process"/>
    <property type="evidence" value="ECO:0007669"/>
    <property type="project" value="UniProtKB-UniRule"/>
</dbReference>
<dbReference type="Proteomes" id="UP000018559">
    <property type="component" value="Unassembled WGS sequence"/>
</dbReference>
<gene>
    <name evidence="15" type="primary">purM</name>
    <name evidence="18" type="ORF">LEQ_2104c</name>
</gene>
<sequence>MSRYKEAGVDVTAGYKLVDKIKADVQSTKRPGVLGGLGSFGGMFDLSALKLKEPVLVSGTDGVGTKLLIAQSAHKHDTVGIDCVAMCVNDILAQGAQPLFFLDYIATGHNNPDEMAQIVKGVAEGCRQAKVALIGGETAEMPDMYAADEYDLAGFATGVVNKSELLTPKNPQAGDILIALPSSGLHSNGFSLVRQILFKDCRVNLSDKPHALQGQSVLEAILTPTRIYVSAVFPLVEARLVTGISHITGGGLIENLPRMFNDELQAQIQLGSWPILPIFDYLQELGNLSQQDMLATFNLGVGMVLAVAPENYAQVKEILMDQGETCYRIGQLVKRPDQAAKLDFKK</sequence>
<evidence type="ECO:0000256" key="5">
    <source>
        <dbReference type="ARBA" id="ARBA00020367"/>
    </source>
</evidence>
<dbReference type="FunFam" id="3.30.1330.10:FF:000001">
    <property type="entry name" value="Phosphoribosylformylglycinamidine cyclo-ligase"/>
    <property type="match status" value="1"/>
</dbReference>
<keyword evidence="10 15" id="KW-0067">ATP-binding</keyword>
<feature type="domain" description="PurM-like N-terminal" evidence="16">
    <location>
        <begin position="52"/>
        <end position="160"/>
    </location>
</feature>
<evidence type="ECO:0000259" key="16">
    <source>
        <dbReference type="Pfam" id="PF00586"/>
    </source>
</evidence>
<dbReference type="PANTHER" id="PTHR10520">
    <property type="entry name" value="TRIFUNCTIONAL PURINE BIOSYNTHETIC PROTEIN ADENOSINE-3-RELATED"/>
    <property type="match status" value="1"/>
</dbReference>
<dbReference type="RefSeq" id="WP_023859362.1">
    <property type="nucleotide sequence ID" value="NZ_AWWH01000073.1"/>
</dbReference>
<dbReference type="Gene3D" id="3.90.650.10">
    <property type="entry name" value="PurM-like C-terminal domain"/>
    <property type="match status" value="1"/>
</dbReference>
<keyword evidence="19" id="KW-1185">Reference proteome</keyword>
<dbReference type="InterPro" id="IPR010918">
    <property type="entry name" value="PurM-like_C_dom"/>
</dbReference>
<dbReference type="EMBL" id="AWWH01000073">
    <property type="protein sequence ID" value="ETA74431.1"/>
    <property type="molecule type" value="Genomic_DNA"/>
</dbReference>
<evidence type="ECO:0000259" key="17">
    <source>
        <dbReference type="Pfam" id="PF02769"/>
    </source>
</evidence>
<dbReference type="InterPro" id="IPR036921">
    <property type="entry name" value="PurM-like_N_sf"/>
</dbReference>
<comment type="similarity">
    <text evidence="3 15">Belongs to the AIR synthase family.</text>
</comment>
<comment type="subcellular location">
    <subcellularLocation>
        <location evidence="1 15">Cytoplasm</location>
    </subcellularLocation>
</comment>
<dbReference type="NCBIfam" id="TIGR00878">
    <property type="entry name" value="purM"/>
    <property type="match status" value="1"/>
</dbReference>
<dbReference type="Pfam" id="PF00586">
    <property type="entry name" value="AIRS"/>
    <property type="match status" value="1"/>
</dbReference>
<accession>V7HZJ4</accession>
<evidence type="ECO:0000256" key="12">
    <source>
        <dbReference type="ARBA" id="ARBA00032931"/>
    </source>
</evidence>
<dbReference type="Gene3D" id="3.30.1330.10">
    <property type="entry name" value="PurM-like, N-terminal domain"/>
    <property type="match status" value="1"/>
</dbReference>
<dbReference type="EC" id="6.3.3.1" evidence="4 15"/>
<keyword evidence="6 15" id="KW-0963">Cytoplasm</keyword>
<comment type="pathway">
    <text evidence="2 15">Purine metabolism; IMP biosynthesis via de novo pathway; 5-amino-1-(5-phospho-D-ribosyl)imidazole from N(2)-formyl-N(1)-(5-phospho-D-ribosyl)glycinamide: step 2/2.</text>
</comment>
<evidence type="ECO:0000256" key="2">
    <source>
        <dbReference type="ARBA" id="ARBA00004686"/>
    </source>
</evidence>
<dbReference type="InterPro" id="IPR036676">
    <property type="entry name" value="PurM-like_C_sf"/>
</dbReference>
<evidence type="ECO:0000256" key="7">
    <source>
        <dbReference type="ARBA" id="ARBA00022598"/>
    </source>
</evidence>
<evidence type="ECO:0000313" key="19">
    <source>
        <dbReference type="Proteomes" id="UP000018559"/>
    </source>
</evidence>
<dbReference type="GO" id="GO:0004637">
    <property type="term" value="F:phosphoribosylamine-glycine ligase activity"/>
    <property type="evidence" value="ECO:0007669"/>
    <property type="project" value="TreeGrafter"/>
</dbReference>
<comment type="catalytic activity">
    <reaction evidence="14 15">
        <text>2-formamido-N(1)-(5-O-phospho-beta-D-ribosyl)acetamidine + ATP = 5-amino-1-(5-phospho-beta-D-ribosyl)imidazole + ADP + phosphate + H(+)</text>
        <dbReference type="Rhea" id="RHEA:23032"/>
        <dbReference type="ChEBI" id="CHEBI:15378"/>
        <dbReference type="ChEBI" id="CHEBI:30616"/>
        <dbReference type="ChEBI" id="CHEBI:43474"/>
        <dbReference type="ChEBI" id="CHEBI:137981"/>
        <dbReference type="ChEBI" id="CHEBI:147287"/>
        <dbReference type="ChEBI" id="CHEBI:456216"/>
        <dbReference type="EC" id="6.3.3.1"/>
    </reaction>
</comment>
<proteinExistence type="inferred from homology"/>
<evidence type="ECO:0000256" key="9">
    <source>
        <dbReference type="ARBA" id="ARBA00022755"/>
    </source>
</evidence>
<evidence type="ECO:0000256" key="13">
    <source>
        <dbReference type="ARBA" id="ARBA00033093"/>
    </source>
</evidence>
<comment type="caution">
    <text evidence="18">The sequence shown here is derived from an EMBL/GenBank/DDBJ whole genome shotgun (WGS) entry which is preliminary data.</text>
</comment>
<dbReference type="HAMAP" id="MF_00741">
    <property type="entry name" value="AIRS"/>
    <property type="match status" value="1"/>
</dbReference>
<dbReference type="Pfam" id="PF02769">
    <property type="entry name" value="AIRS_C"/>
    <property type="match status" value="1"/>
</dbReference>
<dbReference type="SUPFAM" id="SSF55326">
    <property type="entry name" value="PurM N-terminal domain-like"/>
    <property type="match status" value="1"/>
</dbReference>
<dbReference type="GO" id="GO:0005524">
    <property type="term" value="F:ATP binding"/>
    <property type="evidence" value="ECO:0007669"/>
    <property type="project" value="UniProtKB-KW"/>
</dbReference>
<dbReference type="UniPathway" id="UPA00074">
    <property type="reaction ID" value="UER00129"/>
</dbReference>
<dbReference type="InterPro" id="IPR004733">
    <property type="entry name" value="PurM_cligase"/>
</dbReference>
<keyword evidence="9 15" id="KW-0658">Purine biosynthesis</keyword>
<dbReference type="AlphaFoldDB" id="V7HZJ4"/>
<evidence type="ECO:0000256" key="14">
    <source>
        <dbReference type="ARBA" id="ARBA00049057"/>
    </source>
</evidence>